<dbReference type="AlphaFoldDB" id="A0A239MPT8"/>
<dbReference type="Proteomes" id="UP000199693">
    <property type="component" value="Unassembled WGS sequence"/>
</dbReference>
<dbReference type="Proteomes" id="UP000198309">
    <property type="component" value="Unassembled WGS sequence"/>
</dbReference>
<dbReference type="RefSeq" id="WP_244160864.1">
    <property type="nucleotide sequence ID" value="NZ_FNEC01000001.1"/>
</dbReference>
<dbReference type="NCBIfam" id="TIGR02532">
    <property type="entry name" value="IV_pilin_GFxxxE"/>
    <property type="match status" value="1"/>
</dbReference>
<feature type="transmembrane region" description="Helical" evidence="1">
    <location>
        <begin position="21"/>
        <end position="40"/>
    </location>
</feature>
<evidence type="ECO:0000313" key="4">
    <source>
        <dbReference type="Proteomes" id="UP000198309"/>
    </source>
</evidence>
<organism evidence="2 5">
    <name type="scientific">Pseudomonas delhiensis</name>
    <dbReference type="NCBI Taxonomy" id="366289"/>
    <lineage>
        <taxon>Bacteria</taxon>
        <taxon>Pseudomonadati</taxon>
        <taxon>Pseudomonadota</taxon>
        <taxon>Gammaproteobacteria</taxon>
        <taxon>Pseudomonadales</taxon>
        <taxon>Pseudomonadaceae</taxon>
        <taxon>Pseudomonas</taxon>
    </lineage>
</organism>
<keyword evidence="1" id="KW-0472">Membrane</keyword>
<keyword evidence="4" id="KW-1185">Reference proteome</keyword>
<reference evidence="3 4" key="2">
    <citation type="submission" date="2017-06" db="EMBL/GenBank/DDBJ databases">
        <authorList>
            <person name="Varghese N."/>
            <person name="Submissions S."/>
        </authorList>
    </citation>
    <scope>NUCLEOTIDE SEQUENCE [LARGE SCALE GENOMIC DNA]</scope>
    <source>
        <strain evidence="3 4">RLD-1</strain>
    </source>
</reference>
<proteinExistence type="predicted"/>
<dbReference type="InterPro" id="IPR012902">
    <property type="entry name" value="N_methyl_site"/>
</dbReference>
<evidence type="ECO:0000313" key="3">
    <source>
        <dbReference type="EMBL" id="SNT44510.1"/>
    </source>
</evidence>
<dbReference type="PROSITE" id="PS00409">
    <property type="entry name" value="PROKAR_NTER_METHYL"/>
    <property type="match status" value="1"/>
</dbReference>
<keyword evidence="1" id="KW-1133">Transmembrane helix</keyword>
<protein>
    <submittedName>
        <fullName evidence="2">General secretion pathway protein I</fullName>
    </submittedName>
</protein>
<gene>
    <name evidence="2" type="ORF">SAMN05216189_1001200</name>
    <name evidence="3" type="ORF">SAMN06295949_12872</name>
</gene>
<evidence type="ECO:0000313" key="5">
    <source>
        <dbReference type="Proteomes" id="UP000199693"/>
    </source>
</evidence>
<evidence type="ECO:0000256" key="1">
    <source>
        <dbReference type="SAM" id="Phobius"/>
    </source>
</evidence>
<dbReference type="Pfam" id="PF07963">
    <property type="entry name" value="N_methyl"/>
    <property type="match status" value="1"/>
</dbReference>
<accession>A0A239MPT8</accession>
<sequence>MPAGVRRVRRGRQAGFTLLEAVVALTLLAVVGSALLAWLGTGFRTLERMNDVQRRLDATRTGLAYLEGLNPMLQPSGSVTLGSYRLDWESHLLAAPRPVVSRYNGHPGPFDSALYRVQARVLGEDLPPLPVSLELAGHRLARPADGAQGGEP</sequence>
<dbReference type="EMBL" id="FNEC01000001">
    <property type="protein sequence ID" value="SDH99512.1"/>
    <property type="molecule type" value="Genomic_DNA"/>
</dbReference>
<dbReference type="EMBL" id="FZPC01000028">
    <property type="protein sequence ID" value="SNT44510.1"/>
    <property type="molecule type" value="Genomic_DNA"/>
</dbReference>
<keyword evidence="1" id="KW-0812">Transmembrane</keyword>
<name>A0A239MPT8_9PSED</name>
<evidence type="ECO:0000313" key="2">
    <source>
        <dbReference type="EMBL" id="SDH99512.1"/>
    </source>
</evidence>
<reference evidence="2 5" key="1">
    <citation type="submission" date="2016-10" db="EMBL/GenBank/DDBJ databases">
        <authorList>
            <person name="de Groot N.N."/>
        </authorList>
    </citation>
    <scope>NUCLEOTIDE SEQUENCE [LARGE SCALE GENOMIC DNA]</scope>
    <source>
        <strain evidence="2 5">CCM 7361</strain>
    </source>
</reference>